<proteinExistence type="predicted"/>
<keyword evidence="1" id="KW-0732">Signal</keyword>
<dbReference type="Gene3D" id="3.40.50.1820">
    <property type="entry name" value="alpha/beta hydrolase"/>
    <property type="match status" value="1"/>
</dbReference>
<dbReference type="InterPro" id="IPR050955">
    <property type="entry name" value="Plant_Biomass_Hydrol_Est"/>
</dbReference>
<name>A0ABV3P5A8_9ACTN</name>
<dbReference type="PANTHER" id="PTHR43037">
    <property type="entry name" value="UNNAMED PRODUCT-RELATED"/>
    <property type="match status" value="1"/>
</dbReference>
<accession>A0ABV3P5A8</accession>
<dbReference type="SUPFAM" id="SSF53474">
    <property type="entry name" value="alpha/beta-Hydrolases"/>
    <property type="match status" value="1"/>
</dbReference>
<evidence type="ECO:0000313" key="3">
    <source>
        <dbReference type="EMBL" id="MEW9264804.1"/>
    </source>
</evidence>
<evidence type="ECO:0000313" key="4">
    <source>
        <dbReference type="Proteomes" id="UP001555826"/>
    </source>
</evidence>
<sequence length="317" mass="31549">MRGRGRDGAVLVPALALVLLLGGAGVREAAPAPPTPVVAAPDVAAPDLPRPDARLVERSLATAGGTRGYLWQPAPVPGRAPLVVALHGLDGEAGAFARGTGLAAAASEAGVALVVPRAAGRAWNDGRLGPDGPDDAAFVRAVVAQLVAEGAVHPGRVVVSGFSNGAGMAMVLAARHPLDWAGAVAVSGELLAGPGATRPLPAAVRGGAGPPVWVSHGDADPVQPWAGRAARSAWLPALASVDETVAAFRRANATGPAPERWTLPGGASLTGPVQVTTWPGPAPVTVYRLPGAGHGWPTRAETGWSATDLVVSVAATS</sequence>
<keyword evidence="4" id="KW-1185">Reference proteome</keyword>
<comment type="caution">
    <text evidence="3">The sequence shown here is derived from an EMBL/GenBank/DDBJ whole genome shotgun (WGS) entry which is preliminary data.</text>
</comment>
<keyword evidence="2" id="KW-0378">Hydrolase</keyword>
<evidence type="ECO:0000256" key="1">
    <source>
        <dbReference type="ARBA" id="ARBA00022729"/>
    </source>
</evidence>
<gene>
    <name evidence="3" type="ORF">AB1207_08600</name>
</gene>
<organism evidence="3 4">
    <name type="scientific">Kineococcus endophyticus</name>
    <dbReference type="NCBI Taxonomy" id="1181883"/>
    <lineage>
        <taxon>Bacteria</taxon>
        <taxon>Bacillati</taxon>
        <taxon>Actinomycetota</taxon>
        <taxon>Actinomycetes</taxon>
        <taxon>Kineosporiales</taxon>
        <taxon>Kineosporiaceae</taxon>
        <taxon>Kineococcus</taxon>
    </lineage>
</organism>
<dbReference type="InterPro" id="IPR010126">
    <property type="entry name" value="Esterase_phb"/>
</dbReference>
<evidence type="ECO:0000256" key="2">
    <source>
        <dbReference type="ARBA" id="ARBA00022801"/>
    </source>
</evidence>
<dbReference type="Proteomes" id="UP001555826">
    <property type="component" value="Unassembled WGS sequence"/>
</dbReference>
<dbReference type="InterPro" id="IPR029058">
    <property type="entry name" value="AB_hydrolase_fold"/>
</dbReference>
<dbReference type="EMBL" id="JBFNQN010000005">
    <property type="protein sequence ID" value="MEW9264804.1"/>
    <property type="molecule type" value="Genomic_DNA"/>
</dbReference>
<dbReference type="PANTHER" id="PTHR43037:SF1">
    <property type="entry name" value="BLL1128 PROTEIN"/>
    <property type="match status" value="1"/>
</dbReference>
<reference evidence="3 4" key="1">
    <citation type="submission" date="2024-07" db="EMBL/GenBank/DDBJ databases">
        <authorList>
            <person name="Thanompreechachai J."/>
            <person name="Duangmal K."/>
        </authorList>
    </citation>
    <scope>NUCLEOTIDE SEQUENCE [LARGE SCALE GENOMIC DNA]</scope>
    <source>
        <strain evidence="3 4">KCTC 19886</strain>
    </source>
</reference>
<dbReference type="RefSeq" id="WP_367637621.1">
    <property type="nucleotide sequence ID" value="NZ_JBFNQN010000005.1"/>
</dbReference>
<protein>
    <submittedName>
        <fullName evidence="3">PHB depolymerase family esterase</fullName>
    </submittedName>
</protein>
<dbReference type="Pfam" id="PF10503">
    <property type="entry name" value="Esterase_PHB"/>
    <property type="match status" value="1"/>
</dbReference>